<comment type="caution">
    <text evidence="2">The sequence shown here is derived from an EMBL/GenBank/DDBJ whole genome shotgun (WGS) entry which is preliminary data.</text>
</comment>
<evidence type="ECO:0000313" key="3">
    <source>
        <dbReference type="Proteomes" id="UP001589890"/>
    </source>
</evidence>
<proteinExistence type="predicted"/>
<keyword evidence="1" id="KW-0472">Membrane</keyword>
<protein>
    <submittedName>
        <fullName evidence="2">Multidrug transporter</fullName>
    </submittedName>
</protein>
<feature type="transmembrane region" description="Helical" evidence="1">
    <location>
        <begin position="82"/>
        <end position="102"/>
    </location>
</feature>
<reference evidence="2 3" key="1">
    <citation type="submission" date="2024-09" db="EMBL/GenBank/DDBJ databases">
        <authorList>
            <person name="Sun Q."/>
            <person name="Mori K."/>
        </authorList>
    </citation>
    <scope>NUCLEOTIDE SEQUENCE [LARGE SCALE GENOMIC DNA]</scope>
    <source>
        <strain evidence="2 3">CGMCC 1.15906</strain>
    </source>
</reference>
<feature type="transmembrane region" description="Helical" evidence="1">
    <location>
        <begin position="40"/>
        <end position="62"/>
    </location>
</feature>
<sequence length="167" mass="18479">MRSTTPLVLRRLRMLAVLEFVNIPLLSYVFIAVLGMPVTAANLIGLVLVAVILAEGGTYWWLKVRQLSAATPLPAGMRAYRVLLKANLALLVAGAIALGVLTGSGPAAGFWPGIALWFFAVLEHINYFHFQLMHDNRNDLARLVRTRRLHRSHLARDLGRAMVTSVR</sequence>
<feature type="transmembrane region" description="Helical" evidence="1">
    <location>
        <begin position="12"/>
        <end position="34"/>
    </location>
</feature>
<evidence type="ECO:0000313" key="2">
    <source>
        <dbReference type="EMBL" id="MFC0624970.1"/>
    </source>
</evidence>
<dbReference type="EMBL" id="JBHLTC010000014">
    <property type="protein sequence ID" value="MFC0624970.1"/>
    <property type="molecule type" value="Genomic_DNA"/>
</dbReference>
<gene>
    <name evidence="2" type="ORF">ACFFGN_12905</name>
</gene>
<keyword evidence="3" id="KW-1185">Reference proteome</keyword>
<accession>A0ABV6QKC0</accession>
<organism evidence="2 3">
    <name type="scientific">Kribbella deserti</name>
    <dbReference type="NCBI Taxonomy" id="1926257"/>
    <lineage>
        <taxon>Bacteria</taxon>
        <taxon>Bacillati</taxon>
        <taxon>Actinomycetota</taxon>
        <taxon>Actinomycetes</taxon>
        <taxon>Propionibacteriales</taxon>
        <taxon>Kribbellaceae</taxon>
        <taxon>Kribbella</taxon>
    </lineage>
</organism>
<evidence type="ECO:0000256" key="1">
    <source>
        <dbReference type="SAM" id="Phobius"/>
    </source>
</evidence>
<dbReference type="Proteomes" id="UP001589890">
    <property type="component" value="Unassembled WGS sequence"/>
</dbReference>
<name>A0ABV6QKC0_9ACTN</name>
<dbReference type="RefSeq" id="WP_380046887.1">
    <property type="nucleotide sequence ID" value="NZ_JBHLTC010000014.1"/>
</dbReference>
<feature type="transmembrane region" description="Helical" evidence="1">
    <location>
        <begin position="108"/>
        <end position="128"/>
    </location>
</feature>
<keyword evidence="1" id="KW-0812">Transmembrane</keyword>
<keyword evidence="1" id="KW-1133">Transmembrane helix</keyword>